<gene>
    <name evidence="2" type="ORF">E0L32_010472</name>
</gene>
<reference evidence="2 3" key="1">
    <citation type="submission" date="2019-06" db="EMBL/GenBank/DDBJ databases">
        <title>Draft genome sequence of the filamentous fungus Phialemoniopsis curvata isolated from diesel fuel.</title>
        <authorList>
            <person name="Varaljay V.A."/>
            <person name="Lyon W.J."/>
            <person name="Crouch A.L."/>
            <person name="Drake C.E."/>
            <person name="Hollomon J.M."/>
            <person name="Nadeau L.J."/>
            <person name="Nunn H.S."/>
            <person name="Stevenson B.S."/>
            <person name="Bojanowski C.L."/>
            <person name="Crookes-Goodson W.J."/>
        </authorList>
    </citation>
    <scope>NUCLEOTIDE SEQUENCE [LARGE SCALE GENOMIC DNA]</scope>
    <source>
        <strain evidence="2 3">D216</strain>
    </source>
</reference>
<dbReference type="InParanoid" id="A0A507ALB4"/>
<evidence type="ECO:0000256" key="1">
    <source>
        <dbReference type="SAM" id="MobiDB-lite"/>
    </source>
</evidence>
<dbReference type="GeneID" id="41977919"/>
<protein>
    <submittedName>
        <fullName evidence="2">Uncharacterized protein</fullName>
    </submittedName>
</protein>
<name>A0A507ALB4_9PEZI</name>
<organism evidence="2 3">
    <name type="scientific">Thyridium curvatum</name>
    <dbReference type="NCBI Taxonomy" id="1093900"/>
    <lineage>
        <taxon>Eukaryota</taxon>
        <taxon>Fungi</taxon>
        <taxon>Dikarya</taxon>
        <taxon>Ascomycota</taxon>
        <taxon>Pezizomycotina</taxon>
        <taxon>Sordariomycetes</taxon>
        <taxon>Sordariomycetidae</taxon>
        <taxon>Thyridiales</taxon>
        <taxon>Thyridiaceae</taxon>
        <taxon>Thyridium</taxon>
    </lineage>
</organism>
<feature type="region of interest" description="Disordered" evidence="1">
    <location>
        <begin position="1"/>
        <end position="20"/>
    </location>
</feature>
<proteinExistence type="predicted"/>
<feature type="region of interest" description="Disordered" evidence="1">
    <location>
        <begin position="83"/>
        <end position="168"/>
    </location>
</feature>
<evidence type="ECO:0000313" key="2">
    <source>
        <dbReference type="EMBL" id="TPX07897.1"/>
    </source>
</evidence>
<sequence>MLATTLVVPDPAGTGLVEAAPDAPPHLLDNLAPGQQLGEHDDHVLLALHDDDEVVPHLEAAEGLVDEHVADLGRRYEAHLAHAAAAAGPRGVPVPEPGQPRARPGPVPAPGQEQRGEAVRRGRRAGLDAQAAQDEQRLGRVRAAQGGEQHAQGRGRQRPGRQDGGGAG</sequence>
<dbReference type="Proteomes" id="UP000319257">
    <property type="component" value="Unassembled WGS sequence"/>
</dbReference>
<evidence type="ECO:0000313" key="3">
    <source>
        <dbReference type="Proteomes" id="UP000319257"/>
    </source>
</evidence>
<dbReference type="EMBL" id="SKBQ01000084">
    <property type="protein sequence ID" value="TPX07897.1"/>
    <property type="molecule type" value="Genomic_DNA"/>
</dbReference>
<dbReference type="RefSeq" id="XP_030989608.1">
    <property type="nucleotide sequence ID" value="XM_031133093.1"/>
</dbReference>
<comment type="caution">
    <text evidence="2">The sequence shown here is derived from an EMBL/GenBank/DDBJ whole genome shotgun (WGS) entry which is preliminary data.</text>
</comment>
<dbReference type="AlphaFoldDB" id="A0A507ALB4"/>
<dbReference type="STRING" id="1093900.A0A507ALB4"/>
<keyword evidence="3" id="KW-1185">Reference proteome</keyword>
<feature type="compositionally biased region" description="Pro residues" evidence="1">
    <location>
        <begin position="92"/>
        <end position="109"/>
    </location>
</feature>
<accession>A0A507ALB4</accession>
<feature type="non-terminal residue" evidence="2">
    <location>
        <position position="168"/>
    </location>
</feature>